<gene>
    <name evidence="1" type="ORF">HMPREF0083_03948</name>
</gene>
<reference evidence="1 2" key="1">
    <citation type="submission" date="2013-08" db="EMBL/GenBank/DDBJ databases">
        <authorList>
            <person name="Weinstock G."/>
            <person name="Sodergren E."/>
            <person name="Wylie T."/>
            <person name="Fulton L."/>
            <person name="Fulton R."/>
            <person name="Fronick C."/>
            <person name="O'Laughlin M."/>
            <person name="Godfrey J."/>
            <person name="Miner T."/>
            <person name="Herter B."/>
            <person name="Appelbaum E."/>
            <person name="Cordes M."/>
            <person name="Lek S."/>
            <person name="Wollam A."/>
            <person name="Pepin K.H."/>
            <person name="Palsikar V.B."/>
            <person name="Mitreva M."/>
            <person name="Wilson R.K."/>
        </authorList>
    </citation>
    <scope>NUCLEOTIDE SEQUENCE [LARGE SCALE GENOMIC DNA]</scope>
    <source>
        <strain evidence="1 2">ATCC 12856</strain>
    </source>
</reference>
<evidence type="ECO:0000313" key="2">
    <source>
        <dbReference type="Proteomes" id="UP000016511"/>
    </source>
</evidence>
<keyword evidence="2" id="KW-1185">Reference proteome</keyword>
<evidence type="ECO:0008006" key="3">
    <source>
        <dbReference type="Google" id="ProtNLM"/>
    </source>
</evidence>
<evidence type="ECO:0000313" key="1">
    <source>
        <dbReference type="EMBL" id="ERI07940.1"/>
    </source>
</evidence>
<organism evidence="1 2">
    <name type="scientific">Aneurinibacillus aneurinilyticus ATCC 12856</name>
    <dbReference type="NCBI Taxonomy" id="649747"/>
    <lineage>
        <taxon>Bacteria</taxon>
        <taxon>Bacillati</taxon>
        <taxon>Bacillota</taxon>
        <taxon>Bacilli</taxon>
        <taxon>Bacillales</taxon>
        <taxon>Paenibacillaceae</taxon>
        <taxon>Aneurinibacillus group</taxon>
        <taxon>Aneurinibacillus</taxon>
    </lineage>
</organism>
<name>U1WZ15_ANEAE</name>
<dbReference type="Proteomes" id="UP000016511">
    <property type="component" value="Unassembled WGS sequence"/>
</dbReference>
<dbReference type="PATRIC" id="fig|649747.3.peg.3588"/>
<dbReference type="HOGENOM" id="CLU_3195453_0_0_9"/>
<dbReference type="STRING" id="649747.HMPREF0083_03948"/>
<dbReference type="AlphaFoldDB" id="U1WZ15"/>
<proteinExistence type="predicted"/>
<sequence>MPHALVPVINIVFFTVHALFTTVDVKSIARYSQAGYNYNTIIRKF</sequence>
<accession>U1WZ15</accession>
<comment type="caution">
    <text evidence="1">The sequence shown here is derived from an EMBL/GenBank/DDBJ whole genome shotgun (WGS) entry which is preliminary data.</text>
</comment>
<protein>
    <recommendedName>
        <fullName evidence="3">ABC transmembrane type-1 domain-containing protein</fullName>
    </recommendedName>
</protein>
<dbReference type="EMBL" id="AWSJ01000237">
    <property type="protein sequence ID" value="ERI07940.1"/>
    <property type="molecule type" value="Genomic_DNA"/>
</dbReference>